<evidence type="ECO:0000256" key="27">
    <source>
        <dbReference type="SAM" id="SignalP"/>
    </source>
</evidence>
<comment type="catalytic activity">
    <reaction evidence="20">
        <text>L-threonyl-[protein] + ATP = O-phospho-L-threonyl-[protein] + ADP + H(+)</text>
        <dbReference type="Rhea" id="RHEA:46608"/>
        <dbReference type="Rhea" id="RHEA-COMP:11060"/>
        <dbReference type="Rhea" id="RHEA-COMP:11605"/>
        <dbReference type="ChEBI" id="CHEBI:15378"/>
        <dbReference type="ChEBI" id="CHEBI:30013"/>
        <dbReference type="ChEBI" id="CHEBI:30616"/>
        <dbReference type="ChEBI" id="CHEBI:61977"/>
        <dbReference type="ChEBI" id="CHEBI:456216"/>
        <dbReference type="EC" id="2.7.11.1"/>
    </reaction>
</comment>
<proteinExistence type="inferred from homology"/>
<accession>A0ABC9AJF7</accession>
<evidence type="ECO:0000256" key="23">
    <source>
        <dbReference type="ARBA" id="ARBA00056628"/>
    </source>
</evidence>
<evidence type="ECO:0000256" key="21">
    <source>
        <dbReference type="ARBA" id="ARBA00048679"/>
    </source>
</evidence>
<dbReference type="InterPro" id="IPR008271">
    <property type="entry name" value="Ser/Thr_kinase_AS"/>
</dbReference>
<gene>
    <name evidence="29" type="ORF">URODEC1_LOCUS55755</name>
    <name evidence="30" type="ORF">URODEC1_LOCUS57303</name>
</gene>
<dbReference type="SUPFAM" id="SSF52058">
    <property type="entry name" value="L domain-like"/>
    <property type="match status" value="1"/>
</dbReference>
<dbReference type="PROSITE" id="PS00107">
    <property type="entry name" value="PROTEIN_KINASE_ATP"/>
    <property type="match status" value="1"/>
</dbReference>
<evidence type="ECO:0000256" key="8">
    <source>
        <dbReference type="ARBA" id="ARBA00022614"/>
    </source>
</evidence>
<evidence type="ECO:0000256" key="11">
    <source>
        <dbReference type="ARBA" id="ARBA00022729"/>
    </source>
</evidence>
<evidence type="ECO:0000256" key="19">
    <source>
        <dbReference type="ARBA" id="ARBA00023180"/>
    </source>
</evidence>
<dbReference type="Pfam" id="PF00560">
    <property type="entry name" value="LRR_1"/>
    <property type="match status" value="6"/>
</dbReference>
<evidence type="ECO:0000256" key="7">
    <source>
        <dbReference type="ARBA" id="ARBA00022553"/>
    </source>
</evidence>
<dbReference type="InterPro" id="IPR003591">
    <property type="entry name" value="Leu-rich_rpt_typical-subtyp"/>
</dbReference>
<comment type="function">
    <text evidence="22">Receptor kinase that detects X.oryzae pv. oryzae protein Ax21 to promote innate immunity. Following X.oryzae pv. oryzae protein Ax21 detection, undergoes cleavage, releasing the processed protein kinase Xa21 chain.</text>
</comment>
<feature type="chain" id="PRO_5044721516" description="Receptor kinase-like protein Xa21" evidence="27">
    <location>
        <begin position="20"/>
        <end position="999"/>
    </location>
</feature>
<dbReference type="GO" id="GO:0005524">
    <property type="term" value="F:ATP binding"/>
    <property type="evidence" value="ECO:0007669"/>
    <property type="project" value="UniProtKB-UniRule"/>
</dbReference>
<dbReference type="Gene3D" id="3.30.200.20">
    <property type="entry name" value="Phosphorylase Kinase, domain 1"/>
    <property type="match status" value="1"/>
</dbReference>
<keyword evidence="18" id="KW-0675">Receptor</keyword>
<evidence type="ECO:0000256" key="1">
    <source>
        <dbReference type="ARBA" id="ARBA00004162"/>
    </source>
</evidence>
<organism evidence="29 31">
    <name type="scientific">Urochloa decumbens</name>
    <dbReference type="NCBI Taxonomy" id="240449"/>
    <lineage>
        <taxon>Eukaryota</taxon>
        <taxon>Viridiplantae</taxon>
        <taxon>Streptophyta</taxon>
        <taxon>Embryophyta</taxon>
        <taxon>Tracheophyta</taxon>
        <taxon>Spermatophyta</taxon>
        <taxon>Magnoliopsida</taxon>
        <taxon>Liliopsida</taxon>
        <taxon>Poales</taxon>
        <taxon>Poaceae</taxon>
        <taxon>PACMAD clade</taxon>
        <taxon>Panicoideae</taxon>
        <taxon>Panicodae</taxon>
        <taxon>Paniceae</taxon>
        <taxon>Melinidinae</taxon>
        <taxon>Urochloa</taxon>
    </lineage>
</organism>
<evidence type="ECO:0000256" key="18">
    <source>
        <dbReference type="ARBA" id="ARBA00023170"/>
    </source>
</evidence>
<keyword evidence="9" id="KW-0808">Transferase</keyword>
<keyword evidence="14" id="KW-0418">Kinase</keyword>
<feature type="signal peptide" evidence="27">
    <location>
        <begin position="1"/>
        <end position="19"/>
    </location>
</feature>
<evidence type="ECO:0000256" key="16">
    <source>
        <dbReference type="ARBA" id="ARBA00022989"/>
    </source>
</evidence>
<evidence type="ECO:0000256" key="13">
    <source>
        <dbReference type="ARBA" id="ARBA00022741"/>
    </source>
</evidence>
<comment type="function">
    <text evidence="23">The processed protein kinase Xa21 chain released by protein cleavage after X.oryzae pv. oryzae protein Ax21 detection translocates into the nucleus where it can bind and regulate WRKY62, a transcription factor. Confers resistance to the bacterial pathogen X.oryzae pv. oryzae (Xoo).</text>
</comment>
<dbReference type="PANTHER" id="PTHR27008">
    <property type="entry name" value="OS04G0122200 PROTEIN"/>
    <property type="match status" value="1"/>
</dbReference>
<dbReference type="Gene3D" id="1.10.510.10">
    <property type="entry name" value="Transferase(Phosphotransferase) domain 1"/>
    <property type="match status" value="1"/>
</dbReference>
<evidence type="ECO:0000256" key="6">
    <source>
        <dbReference type="ARBA" id="ARBA00022527"/>
    </source>
</evidence>
<dbReference type="FunFam" id="3.80.10.10:FF:000095">
    <property type="entry name" value="LRR receptor-like serine/threonine-protein kinase GSO1"/>
    <property type="match status" value="1"/>
</dbReference>
<dbReference type="FunFam" id="3.80.10.10:FF:000041">
    <property type="entry name" value="LRR receptor-like serine/threonine-protein kinase ERECTA"/>
    <property type="match status" value="1"/>
</dbReference>
<evidence type="ECO:0000256" key="9">
    <source>
        <dbReference type="ARBA" id="ARBA00022679"/>
    </source>
</evidence>
<keyword evidence="19" id="KW-0325">Glycoprotein</keyword>
<evidence type="ECO:0000256" key="10">
    <source>
        <dbReference type="ARBA" id="ARBA00022692"/>
    </source>
</evidence>
<dbReference type="Gene3D" id="3.80.10.10">
    <property type="entry name" value="Ribonuclease Inhibitor"/>
    <property type="match status" value="4"/>
</dbReference>
<evidence type="ECO:0000256" key="15">
    <source>
        <dbReference type="ARBA" id="ARBA00022840"/>
    </source>
</evidence>
<comment type="subcellular location">
    <subcellularLocation>
        <location evidence="1">Cell membrane</location>
        <topology evidence="1">Single-pass membrane protein</topology>
    </subcellularLocation>
    <subcellularLocation>
        <location evidence="2">Endoplasmic reticulum membrane</location>
        <topology evidence="2">Single-pass membrane protein</topology>
    </subcellularLocation>
</comment>
<evidence type="ECO:0000256" key="25">
    <source>
        <dbReference type="PROSITE-ProRule" id="PRU10141"/>
    </source>
</evidence>
<reference evidence="31" key="1">
    <citation type="submission" date="2024-06" db="EMBL/GenBank/DDBJ databases">
        <authorList>
            <person name="Ryan C."/>
        </authorList>
    </citation>
    <scope>NUCLEOTIDE SEQUENCE [LARGE SCALE GENOMIC DNA]</scope>
</reference>
<dbReference type="Pfam" id="PF07714">
    <property type="entry name" value="PK_Tyr_Ser-Thr"/>
    <property type="match status" value="1"/>
</dbReference>
<keyword evidence="7" id="KW-0597">Phosphoprotein</keyword>
<evidence type="ECO:0000256" key="12">
    <source>
        <dbReference type="ARBA" id="ARBA00022737"/>
    </source>
</evidence>
<dbReference type="FunFam" id="3.80.10.10:FF:000299">
    <property type="entry name" value="Piriformospora indica-insensitive protein 2"/>
    <property type="match status" value="1"/>
</dbReference>
<evidence type="ECO:0000256" key="24">
    <source>
        <dbReference type="ARBA" id="ARBA00072040"/>
    </source>
</evidence>
<dbReference type="PROSITE" id="PS50011">
    <property type="entry name" value="PROTEIN_KINASE_DOM"/>
    <property type="match status" value="1"/>
</dbReference>
<evidence type="ECO:0000256" key="22">
    <source>
        <dbReference type="ARBA" id="ARBA00054320"/>
    </source>
</evidence>
<evidence type="ECO:0000256" key="26">
    <source>
        <dbReference type="SAM" id="Phobius"/>
    </source>
</evidence>
<evidence type="ECO:0000313" key="29">
    <source>
        <dbReference type="EMBL" id="CAL4980628.1"/>
    </source>
</evidence>
<keyword evidence="11 27" id="KW-0732">Signal</keyword>
<feature type="transmembrane region" description="Helical" evidence="26">
    <location>
        <begin position="628"/>
        <end position="651"/>
    </location>
</feature>
<dbReference type="FunFam" id="1.10.510.10:FF:000358">
    <property type="entry name" value="Putative leucine-rich repeat receptor-like serine/threonine-protein kinase"/>
    <property type="match status" value="1"/>
</dbReference>
<keyword evidence="8" id="KW-0433">Leucine-rich repeat</keyword>
<sequence length="999" mass="108795">MARAIKLLYFLLLCICSHALMLLENNNFTDEVALLSFKSMLSSGPSSLMASWNRSSHLCSWQGVICSHRHPERVIALHLNSFNLAGRISPALGNLSLLRELDLSNNQLTGEMPPELGQLIRLQVLNLSTNYLQGSIPATIGECSELTMLDLGYNKLQGEIPAQIGSLQKLATLHLNENDFGGEIPQSLAYLTSMESLSFLGNKLTGEIPHSLRNLTKLYHLNLGHNMLSGSFPSSLGMLSRLSRLSLGFNNFTGLIPTSIWNISSLTVLSLQNNMLSGVIPSNAFNTLPHLEHIYMDNNQFHGSIPASIANASNLLRLQLAYNPFSGIIPPDLGRLRNLSSLQFGFTLLEAKDPKEWGFISALTNCSNLQYLSLAESNFGGVLPDSLSNLSVSLEDLNLHDNAISGSIPKDIGNLVNLKGLLLYRNSFAGTLPSSLGRLEGLQLLYLDTNAISGSIISIGNLTELNYLTLGINAFSGMIPRTLGNLTKLLELRLSRNNLTGPIPSEIFNIRTLSYALDVSENNLEGPRPLEIGNLKNLEVFRADSNKLSGEIPLTLGQIPAFFGNISMLYDLNISFNSFVGAIPNFGIFANASAISIQGNGQLCGGTPDLHLPSCSSGLEKQRHTFPLIPIIVSVTATILIILLFCVFLSWRKSAIKLSNTISMQGSPVVSYIQLVRATDGFSERNLLGSGTFGTVFKGNIGNQDGQNTSPVAVKVLKLQTPGAVKSFAAECEALRHIRHRNLVKIITTCSSIDNRGNDFKAIVFDFMPNGSLEGWLHPDTNDQTEQKYIDLIQRVTILLDVAYALDYLHVHGSTPVVHCDIKSSNVLLDAAMVAHLGDFGLAKILVEGSSSFHQSMSTMGFRGTIGYAAPEYGAGNTVSTNGDIYSYGILVLETITGKRPTDSGFGQGLSLREYVDLGLQNRVMEVVDIRLSWDLENGLQTMNDSSYRRKIDCLVSLLRLGVSCSEETPSRRMPTGDIIRELEAIKERICGGKAGNEE</sequence>
<evidence type="ECO:0000256" key="5">
    <source>
        <dbReference type="ARBA" id="ARBA00022475"/>
    </source>
</evidence>
<dbReference type="Pfam" id="PF08263">
    <property type="entry name" value="LRRNT_2"/>
    <property type="match status" value="1"/>
</dbReference>
<dbReference type="SUPFAM" id="SSF52047">
    <property type="entry name" value="RNI-like"/>
    <property type="match status" value="1"/>
</dbReference>
<dbReference type="GO" id="GO:0005789">
    <property type="term" value="C:endoplasmic reticulum membrane"/>
    <property type="evidence" value="ECO:0007669"/>
    <property type="project" value="UniProtKB-SubCell"/>
</dbReference>
<dbReference type="AlphaFoldDB" id="A0ABC9AJF7"/>
<dbReference type="InterPro" id="IPR055414">
    <property type="entry name" value="LRR_R13L4/SHOC2-like"/>
</dbReference>
<dbReference type="Proteomes" id="UP001497457">
    <property type="component" value="Chromosome 21rd"/>
</dbReference>
<keyword evidence="13 25" id="KW-0547">Nucleotide-binding</keyword>
<keyword evidence="12" id="KW-0677">Repeat</keyword>
<evidence type="ECO:0000256" key="4">
    <source>
        <dbReference type="ARBA" id="ARBA00012513"/>
    </source>
</evidence>
<dbReference type="InterPro" id="IPR011009">
    <property type="entry name" value="Kinase-like_dom_sf"/>
</dbReference>
<evidence type="ECO:0000256" key="2">
    <source>
        <dbReference type="ARBA" id="ARBA00004389"/>
    </source>
</evidence>
<dbReference type="SMART" id="SM00220">
    <property type="entry name" value="S_TKc"/>
    <property type="match status" value="1"/>
</dbReference>
<comment type="similarity">
    <text evidence="3">Belongs to the protein kinase superfamily. Ser/Thr protein kinase family.</text>
</comment>
<dbReference type="Pfam" id="PF23598">
    <property type="entry name" value="LRR_14"/>
    <property type="match status" value="1"/>
</dbReference>
<evidence type="ECO:0000256" key="3">
    <source>
        <dbReference type="ARBA" id="ARBA00008684"/>
    </source>
</evidence>
<dbReference type="InterPro" id="IPR017441">
    <property type="entry name" value="Protein_kinase_ATP_BS"/>
</dbReference>
<dbReference type="EMBL" id="OZ075132">
    <property type="protein sequence ID" value="CAL4983994.1"/>
    <property type="molecule type" value="Genomic_DNA"/>
</dbReference>
<comment type="catalytic activity">
    <reaction evidence="21">
        <text>L-seryl-[protein] + ATP = O-phospho-L-seryl-[protein] + ADP + H(+)</text>
        <dbReference type="Rhea" id="RHEA:17989"/>
        <dbReference type="Rhea" id="RHEA-COMP:9863"/>
        <dbReference type="Rhea" id="RHEA-COMP:11604"/>
        <dbReference type="ChEBI" id="CHEBI:15378"/>
        <dbReference type="ChEBI" id="CHEBI:29999"/>
        <dbReference type="ChEBI" id="CHEBI:30616"/>
        <dbReference type="ChEBI" id="CHEBI:83421"/>
        <dbReference type="ChEBI" id="CHEBI:456216"/>
        <dbReference type="EC" id="2.7.11.1"/>
    </reaction>
</comment>
<feature type="binding site" evidence="25">
    <location>
        <position position="715"/>
    </location>
    <ligand>
        <name>ATP</name>
        <dbReference type="ChEBI" id="CHEBI:30616"/>
    </ligand>
</feature>
<dbReference type="PANTHER" id="PTHR27008:SF588">
    <property type="entry name" value="RECEPTOR KINASE-LIKE PROTEIN XA21"/>
    <property type="match status" value="1"/>
</dbReference>
<dbReference type="InterPro" id="IPR001245">
    <property type="entry name" value="Ser-Thr/Tyr_kinase_cat_dom"/>
</dbReference>
<dbReference type="GO" id="GO:0005886">
    <property type="term" value="C:plasma membrane"/>
    <property type="evidence" value="ECO:0007669"/>
    <property type="project" value="UniProtKB-SubCell"/>
</dbReference>
<dbReference type="InterPro" id="IPR013210">
    <property type="entry name" value="LRR_N_plant-typ"/>
</dbReference>
<keyword evidence="16 26" id="KW-1133">Transmembrane helix</keyword>
<dbReference type="FunFam" id="3.30.200.20:FF:000432">
    <property type="entry name" value="LRR receptor-like serine/threonine-protein kinase EFR"/>
    <property type="match status" value="1"/>
</dbReference>
<keyword evidence="5" id="KW-1003">Cell membrane</keyword>
<keyword evidence="6" id="KW-0723">Serine/threonine-protein kinase</keyword>
<evidence type="ECO:0000313" key="30">
    <source>
        <dbReference type="EMBL" id="CAL4983994.1"/>
    </source>
</evidence>
<dbReference type="Proteomes" id="UP001497457">
    <property type="component" value="Chromosome 22rd"/>
</dbReference>
<evidence type="ECO:0000256" key="14">
    <source>
        <dbReference type="ARBA" id="ARBA00022777"/>
    </source>
</evidence>
<dbReference type="InterPro" id="IPR051809">
    <property type="entry name" value="Plant_receptor-like_S/T_kinase"/>
</dbReference>
<dbReference type="EMBL" id="OZ075131">
    <property type="protein sequence ID" value="CAL4980628.1"/>
    <property type="molecule type" value="Genomic_DNA"/>
</dbReference>
<keyword evidence="31" id="KW-1185">Reference proteome</keyword>
<reference evidence="29 31" key="2">
    <citation type="submission" date="2024-10" db="EMBL/GenBank/DDBJ databases">
        <authorList>
            <person name="Ryan C."/>
        </authorList>
    </citation>
    <scope>NUCLEOTIDE SEQUENCE [LARGE SCALE GENOMIC DNA]</scope>
</reference>
<dbReference type="InterPro" id="IPR001611">
    <property type="entry name" value="Leu-rich_rpt"/>
</dbReference>
<protein>
    <recommendedName>
        <fullName evidence="24">Receptor kinase-like protein Xa21</fullName>
        <ecNumber evidence="4">2.7.11.1</ecNumber>
    </recommendedName>
</protein>
<dbReference type="InterPro" id="IPR000719">
    <property type="entry name" value="Prot_kinase_dom"/>
</dbReference>
<keyword evidence="15 25" id="KW-0067">ATP-binding</keyword>
<name>A0ABC9AJF7_9POAL</name>
<dbReference type="FunFam" id="3.80.10.10:FF:000129">
    <property type="entry name" value="Leucine-rich repeat receptor-like kinase"/>
    <property type="match status" value="1"/>
</dbReference>
<feature type="domain" description="Protein kinase" evidence="28">
    <location>
        <begin position="682"/>
        <end position="986"/>
    </location>
</feature>
<dbReference type="EC" id="2.7.11.1" evidence="4"/>
<keyword evidence="17 26" id="KW-0472">Membrane</keyword>
<dbReference type="PROSITE" id="PS00108">
    <property type="entry name" value="PROTEIN_KINASE_ST"/>
    <property type="match status" value="1"/>
</dbReference>
<evidence type="ECO:0000313" key="31">
    <source>
        <dbReference type="Proteomes" id="UP001497457"/>
    </source>
</evidence>
<dbReference type="SMART" id="SM00369">
    <property type="entry name" value="LRR_TYP"/>
    <property type="match status" value="9"/>
</dbReference>
<dbReference type="GO" id="GO:0004674">
    <property type="term" value="F:protein serine/threonine kinase activity"/>
    <property type="evidence" value="ECO:0007669"/>
    <property type="project" value="UniProtKB-KW"/>
</dbReference>
<dbReference type="SUPFAM" id="SSF56112">
    <property type="entry name" value="Protein kinase-like (PK-like)"/>
    <property type="match status" value="1"/>
</dbReference>
<evidence type="ECO:0000259" key="28">
    <source>
        <dbReference type="PROSITE" id="PS50011"/>
    </source>
</evidence>
<evidence type="ECO:0000256" key="17">
    <source>
        <dbReference type="ARBA" id="ARBA00023136"/>
    </source>
</evidence>
<dbReference type="InterPro" id="IPR032675">
    <property type="entry name" value="LRR_dom_sf"/>
</dbReference>
<evidence type="ECO:0000256" key="20">
    <source>
        <dbReference type="ARBA" id="ARBA00047899"/>
    </source>
</evidence>
<keyword evidence="10 26" id="KW-0812">Transmembrane</keyword>